<dbReference type="ESTHER" id="picsi-a9nlt8">
    <property type="family name" value="RsbQ-like"/>
</dbReference>
<keyword evidence="2" id="KW-0378">Hydrolase</keyword>
<dbReference type="InterPro" id="IPR029058">
    <property type="entry name" value="AB_hydrolase_fold"/>
</dbReference>
<accession>A9NLT8</accession>
<dbReference type="GO" id="GO:0016787">
    <property type="term" value="F:hydrolase activity"/>
    <property type="evidence" value="ECO:0007669"/>
    <property type="project" value="UniProtKB-KW"/>
</dbReference>
<feature type="domain" description="AB hydrolase-1" evidence="3">
    <location>
        <begin position="22"/>
        <end position="131"/>
    </location>
</feature>
<evidence type="ECO:0000256" key="1">
    <source>
        <dbReference type="ARBA" id="ARBA00008645"/>
    </source>
</evidence>
<sequence length="281" mass="31141">MGMESELLGVLNVKVIGSGHRILVLAHGFGADQSVWQYILPYLVGHYKVIVFDMVFSGHVDPKHFDFDRYTSLSAYAADLLGILDELKVDKCLYVGHSVSGMVGCLASIERPELFERLILLCASPRYLNDESYHGGFERGEIDRLYCAMKSDYAAWVSGFAPLAVGVDEPSVVKEFSRTMMNMRPEIALAVARTIFESDMRSILSDVKTPCSIIQTAKDIVVPMAVPYHMQGSLGGKMNSVDLLDEDGHLPQLTHPGLLLQAFKRVLEGSEIELERTPNVN</sequence>
<comment type="similarity">
    <text evidence="1">Belongs to the AB hydrolase superfamily.</text>
</comment>
<proteinExistence type="evidence at transcript level"/>
<dbReference type="EMBL" id="EF082227">
    <property type="protein sequence ID" value="ABK21599.1"/>
    <property type="molecule type" value="mRNA"/>
</dbReference>
<dbReference type="InterPro" id="IPR000073">
    <property type="entry name" value="AB_hydrolase_1"/>
</dbReference>
<dbReference type="PANTHER" id="PTHR43039">
    <property type="entry name" value="ESTERASE-RELATED"/>
    <property type="match status" value="1"/>
</dbReference>
<protein>
    <recommendedName>
        <fullName evidence="3">AB hydrolase-1 domain-containing protein</fullName>
    </recommendedName>
</protein>
<reference evidence="4" key="1">
    <citation type="journal article" date="2008" name="BMC Genomics">
        <title>A conifer genomics resource of 200,000 spruce (Picea spp.) ESTs and 6,464 high-quality, sequence-finished full-length cDNAs for Sitka spruce (Picea sitchensis).</title>
        <authorList>
            <person name="Ralph S.G."/>
            <person name="Chun H.J."/>
            <person name="Kolosova N."/>
            <person name="Cooper D."/>
            <person name="Oddy C."/>
            <person name="Ritland C.E."/>
            <person name="Kirkpatrick R."/>
            <person name="Moore R."/>
            <person name="Barber S."/>
            <person name="Holt R.A."/>
            <person name="Jones S.J."/>
            <person name="Marra M.A."/>
            <person name="Douglas C.J."/>
            <person name="Ritland K."/>
            <person name="Bohlmann J."/>
        </authorList>
    </citation>
    <scope>NUCLEOTIDE SEQUENCE</scope>
    <source>
        <tissue evidence="4">Green portion of the leader tissue</tissue>
    </source>
</reference>
<dbReference type="FunFam" id="3.40.50.1820:FF:000042">
    <property type="entry name" value="probable strigolactone esterase DAD2"/>
    <property type="match status" value="1"/>
</dbReference>
<dbReference type="Gene3D" id="3.40.50.1820">
    <property type="entry name" value="alpha/beta hydrolase"/>
    <property type="match status" value="1"/>
</dbReference>
<dbReference type="AlphaFoldDB" id="A9NLT8"/>
<dbReference type="SUPFAM" id="SSF53474">
    <property type="entry name" value="alpha/beta-Hydrolases"/>
    <property type="match status" value="1"/>
</dbReference>
<organism evidence="4">
    <name type="scientific">Picea sitchensis</name>
    <name type="common">Sitka spruce</name>
    <name type="synonym">Pinus sitchensis</name>
    <dbReference type="NCBI Taxonomy" id="3332"/>
    <lineage>
        <taxon>Eukaryota</taxon>
        <taxon>Viridiplantae</taxon>
        <taxon>Streptophyta</taxon>
        <taxon>Embryophyta</taxon>
        <taxon>Tracheophyta</taxon>
        <taxon>Spermatophyta</taxon>
        <taxon>Pinopsida</taxon>
        <taxon>Pinidae</taxon>
        <taxon>Conifers I</taxon>
        <taxon>Pinales</taxon>
        <taxon>Pinaceae</taxon>
        <taxon>Picea</taxon>
    </lineage>
</organism>
<name>A9NLT8_PICSI</name>
<evidence type="ECO:0000256" key="2">
    <source>
        <dbReference type="ARBA" id="ARBA00022801"/>
    </source>
</evidence>
<evidence type="ECO:0000313" key="4">
    <source>
        <dbReference type="EMBL" id="ABK21599.1"/>
    </source>
</evidence>
<evidence type="ECO:0000259" key="3">
    <source>
        <dbReference type="Pfam" id="PF00561"/>
    </source>
</evidence>
<dbReference type="Pfam" id="PF00561">
    <property type="entry name" value="Abhydrolase_1"/>
    <property type="match status" value="1"/>
</dbReference>